<evidence type="ECO:0000256" key="2">
    <source>
        <dbReference type="ARBA" id="ARBA00010138"/>
    </source>
</evidence>
<feature type="binding site" evidence="10">
    <location>
        <position position="226"/>
    </location>
    <ligand>
        <name>[4Fe-4S] cluster</name>
        <dbReference type="ChEBI" id="CHEBI:49883"/>
    </ligand>
</feature>
<feature type="binding site" evidence="10">
    <location>
        <position position="422"/>
    </location>
    <ligand>
        <name>[4Fe-4S] cluster</name>
        <dbReference type="ChEBI" id="CHEBI:49883"/>
    </ligand>
</feature>
<dbReference type="Gene3D" id="3.40.50.2020">
    <property type="match status" value="1"/>
</dbReference>
<keyword evidence="4 8" id="KW-0328">Glycosyltransferase</keyword>
<evidence type="ECO:0000313" key="13">
    <source>
        <dbReference type="Proteomes" id="UP000509448"/>
    </source>
</evidence>
<feature type="binding site" evidence="9">
    <location>
        <position position="276"/>
    </location>
    <ligand>
        <name>Mg(2+)</name>
        <dbReference type="ChEBI" id="CHEBI:18420"/>
    </ligand>
</feature>
<dbReference type="Gene3D" id="3.60.20.10">
    <property type="entry name" value="Glutamine Phosphoribosylpyrophosphate, subunit 1, domain 1"/>
    <property type="match status" value="1"/>
</dbReference>
<keyword evidence="10" id="KW-0411">Iron-sulfur</keyword>
<comment type="cofactor">
    <cofactor evidence="10">
        <name>[4Fe-4S] cluster</name>
        <dbReference type="ChEBI" id="CHEBI:49883"/>
    </cofactor>
    <text evidence="10">Binds 1 [4Fe-4S] cluster per subunit.</text>
</comment>
<dbReference type="GO" id="GO:0051536">
    <property type="term" value="F:iron-sulfur cluster binding"/>
    <property type="evidence" value="ECO:0007669"/>
    <property type="project" value="UniProtKB-KW"/>
</dbReference>
<dbReference type="PANTHER" id="PTHR11907">
    <property type="entry name" value="AMIDOPHOSPHORIBOSYLTRANSFERASE"/>
    <property type="match status" value="1"/>
</dbReference>
<keyword evidence="9" id="KW-0460">Magnesium</keyword>
<evidence type="ECO:0000256" key="1">
    <source>
        <dbReference type="ARBA" id="ARBA00005209"/>
    </source>
</evidence>
<proteinExistence type="inferred from homology"/>
<dbReference type="GO" id="GO:0004044">
    <property type="term" value="F:amidophosphoribosyltransferase activity"/>
    <property type="evidence" value="ECO:0007669"/>
    <property type="project" value="UniProtKB-EC"/>
</dbReference>
<comment type="pathway">
    <text evidence="1 8">Purine metabolism; IMP biosynthesis via de novo pathway; N(1)-(5-phospho-D-ribosyl)glycinamide from 5-phospho-alpha-D-ribose 1-diphosphate: step 1/2.</text>
</comment>
<dbReference type="UniPathway" id="UPA00074">
    <property type="reaction ID" value="UER00124"/>
</dbReference>
<dbReference type="GO" id="GO:0006189">
    <property type="term" value="P:'de novo' IMP biosynthetic process"/>
    <property type="evidence" value="ECO:0007669"/>
    <property type="project" value="UniProtKB-UniPathway"/>
</dbReference>
<dbReference type="RefSeq" id="WP_174448562.1">
    <property type="nucleotide sequence ID" value="NZ_AP018732.1"/>
</dbReference>
<evidence type="ECO:0000256" key="5">
    <source>
        <dbReference type="ARBA" id="ARBA00022679"/>
    </source>
</evidence>
<evidence type="ECO:0000256" key="8">
    <source>
        <dbReference type="PIRNR" id="PIRNR000485"/>
    </source>
</evidence>
<comment type="similarity">
    <text evidence="2 8">In the C-terminal section; belongs to the purine/pyrimidine phosphoribosyltransferase family.</text>
</comment>
<feature type="binding site" evidence="10">
    <location>
        <position position="425"/>
    </location>
    <ligand>
        <name>[4Fe-4S] cluster</name>
        <dbReference type="ChEBI" id="CHEBI:49883"/>
    </ligand>
</feature>
<keyword evidence="13" id="KW-1185">Reference proteome</keyword>
<dbReference type="OrthoDB" id="5976at2157"/>
<feature type="binding site" evidence="9">
    <location>
        <position position="338"/>
    </location>
    <ligand>
        <name>Mg(2+)</name>
        <dbReference type="ChEBI" id="CHEBI:18420"/>
    </ligand>
</feature>
<dbReference type="GeneID" id="55584740"/>
<keyword evidence="5 8" id="KW-0808">Transferase</keyword>
<comment type="cofactor">
    <cofactor evidence="9">
        <name>Mg(2+)</name>
        <dbReference type="ChEBI" id="CHEBI:18420"/>
    </cofactor>
    <text evidence="9">Binds 1 Mg(2+) ion per subunit.</text>
</comment>
<sequence length="457" mass="48943">MARDLYWSLLSLNHRGQQSHGFAVLNAEGISRSVGLGPLPEVPPEIPDGEIGIGHARYATSGGSSAEELIRDAQPVVVGGPGRRMALAYNGNVANAMELRRSLEASGALISTGSDAELIALELLRGLEASGLRSAMSRLSTRVDGAYSLVGIIDDGTVFAARDPNGIRPLFTFESGPLFIAASETVAFDMYGVGPAVPVEPGELVVASEDGVHHHRYAPPRPEHICSFEYAYFARPDSILGGRYVYEVRRELGRRLAARHAGVARRVDSVVPVPETAVDAAYGFHEVSGKPVETLVFKHRFVRARAFMSGGGERQGLISRKYNVSKRAAGRRIALMDDSIVRGDTLRHLISALRSVGASEVHVFSTFPKISHPCFYGVDMATYGELIGYNRSPNEVAASIGADSVNYQDLDDFLEVVGRSACVACVTGQYPTEKAALLAAAALRAPGIRGRITEVIG</sequence>
<dbReference type="PIRSF" id="PIRSF000485">
    <property type="entry name" value="Amd_phspho_trans"/>
    <property type="match status" value="1"/>
</dbReference>
<evidence type="ECO:0000256" key="4">
    <source>
        <dbReference type="ARBA" id="ARBA00022676"/>
    </source>
</evidence>
<feature type="binding site" evidence="9">
    <location>
        <position position="337"/>
    </location>
    <ligand>
        <name>Mg(2+)</name>
        <dbReference type="ChEBI" id="CHEBI:18420"/>
    </ligand>
</feature>
<keyword evidence="10" id="KW-0408">Iron</keyword>
<keyword evidence="6 8" id="KW-0658">Purine biosynthesis</keyword>
<comment type="catalytic activity">
    <reaction evidence="8">
        <text>5-phospho-beta-D-ribosylamine + L-glutamate + diphosphate = 5-phospho-alpha-D-ribose 1-diphosphate + L-glutamine + H2O</text>
        <dbReference type="Rhea" id="RHEA:14905"/>
        <dbReference type="ChEBI" id="CHEBI:15377"/>
        <dbReference type="ChEBI" id="CHEBI:29985"/>
        <dbReference type="ChEBI" id="CHEBI:33019"/>
        <dbReference type="ChEBI" id="CHEBI:58017"/>
        <dbReference type="ChEBI" id="CHEBI:58359"/>
        <dbReference type="ChEBI" id="CHEBI:58681"/>
        <dbReference type="EC" id="2.4.2.14"/>
    </reaction>
</comment>
<evidence type="ECO:0000256" key="7">
    <source>
        <dbReference type="ARBA" id="ARBA00022962"/>
    </source>
</evidence>
<dbReference type="SUPFAM" id="SSF56235">
    <property type="entry name" value="N-terminal nucleophile aminohydrolases (Ntn hydrolases)"/>
    <property type="match status" value="1"/>
</dbReference>
<evidence type="ECO:0000313" key="12">
    <source>
        <dbReference type="EMBL" id="BBE42317.1"/>
    </source>
</evidence>
<dbReference type="Proteomes" id="UP000509448">
    <property type="component" value="Chromosome"/>
</dbReference>
<evidence type="ECO:0000256" key="6">
    <source>
        <dbReference type="ARBA" id="ARBA00022755"/>
    </source>
</evidence>
<evidence type="ECO:0000259" key="11">
    <source>
        <dbReference type="PROSITE" id="PS51278"/>
    </source>
</evidence>
<dbReference type="InterPro" id="IPR005854">
    <property type="entry name" value="PurF"/>
</dbReference>
<protein>
    <recommendedName>
        <fullName evidence="3 8">Amidophosphoribosyltransferase</fullName>
        <shortName evidence="8">ATase</shortName>
        <ecNumber evidence="3 8">2.4.2.14</ecNumber>
    </recommendedName>
    <alternativeName>
        <fullName evidence="8">Glutamine phosphoribosylpyrophosphate amidotransferase</fullName>
    </alternativeName>
</protein>
<keyword evidence="9" id="KW-0479">Metal-binding</keyword>
<dbReference type="GO" id="GO:0009113">
    <property type="term" value="P:purine nucleobase biosynthetic process"/>
    <property type="evidence" value="ECO:0007669"/>
    <property type="project" value="InterPro"/>
</dbReference>
<dbReference type="AlphaFoldDB" id="A0A4P2VE25"/>
<dbReference type="Pfam" id="PF13537">
    <property type="entry name" value="GATase_7"/>
    <property type="match status" value="1"/>
</dbReference>
<dbReference type="InterPro" id="IPR017932">
    <property type="entry name" value="GATase_2_dom"/>
</dbReference>
<keyword evidence="7" id="KW-0315">Glutamine amidotransferase</keyword>
<name>A0A4P2VE25_9ARCH</name>
<dbReference type="SUPFAM" id="SSF53271">
    <property type="entry name" value="PRTase-like"/>
    <property type="match status" value="1"/>
</dbReference>
<reference evidence="12 13" key="1">
    <citation type="journal article" date="2019" name="ISME J.">
        <title>Isolation and characterization of a thermophilic sulfur- and iron-reducing thaumarchaeote from a terrestrial acidic hot spring.</title>
        <authorList>
            <person name="Kato S."/>
            <person name="Itoh T."/>
            <person name="Yuki M."/>
            <person name="Nagamori M."/>
            <person name="Ohnishi M."/>
            <person name="Uematsu K."/>
            <person name="Suzuki K."/>
            <person name="Takashina T."/>
            <person name="Ohkuma M."/>
        </authorList>
    </citation>
    <scope>NUCLEOTIDE SEQUENCE [LARGE SCALE GENOMIC DNA]</scope>
    <source>
        <strain evidence="12 13">NAS-02</strain>
    </source>
</reference>
<gene>
    <name evidence="12" type="ORF">NAS2_0928</name>
</gene>
<evidence type="ECO:0000256" key="9">
    <source>
        <dbReference type="PIRSR" id="PIRSR000485-2"/>
    </source>
</evidence>
<dbReference type="EC" id="2.4.2.14" evidence="3 8"/>
<organism evidence="12 13">
    <name type="scientific">Conexivisphaera calida</name>
    <dbReference type="NCBI Taxonomy" id="1874277"/>
    <lineage>
        <taxon>Archaea</taxon>
        <taxon>Nitrososphaerota</taxon>
        <taxon>Conexivisphaeria</taxon>
        <taxon>Conexivisphaerales</taxon>
        <taxon>Conexivisphaeraceae</taxon>
        <taxon>Conexivisphaera</taxon>
    </lineage>
</organism>
<dbReference type="InterPro" id="IPR029055">
    <property type="entry name" value="Ntn_hydrolases_N"/>
</dbReference>
<evidence type="ECO:0000256" key="10">
    <source>
        <dbReference type="PIRSR" id="PIRSR000485-3"/>
    </source>
</evidence>
<evidence type="ECO:0000256" key="3">
    <source>
        <dbReference type="ARBA" id="ARBA00011941"/>
    </source>
</evidence>
<feature type="domain" description="Glutamine amidotransferase type-2" evidence="11">
    <location>
        <begin position="1"/>
        <end position="210"/>
    </location>
</feature>
<dbReference type="GO" id="GO:0046872">
    <property type="term" value="F:metal ion binding"/>
    <property type="evidence" value="ECO:0007669"/>
    <property type="project" value="UniProtKB-KW"/>
</dbReference>
<dbReference type="PROSITE" id="PS51278">
    <property type="entry name" value="GATASE_TYPE_2"/>
    <property type="match status" value="1"/>
</dbReference>
<feature type="binding site" evidence="10">
    <location>
        <position position="374"/>
    </location>
    <ligand>
        <name>[4Fe-4S] cluster</name>
        <dbReference type="ChEBI" id="CHEBI:49883"/>
    </ligand>
</feature>
<dbReference type="InterPro" id="IPR029057">
    <property type="entry name" value="PRTase-like"/>
</dbReference>
<dbReference type="CDD" id="cd06223">
    <property type="entry name" value="PRTases_typeI"/>
    <property type="match status" value="1"/>
</dbReference>
<dbReference type="EMBL" id="AP018732">
    <property type="protein sequence ID" value="BBE42317.1"/>
    <property type="molecule type" value="Genomic_DNA"/>
</dbReference>
<accession>A0A4P2VE25</accession>
<dbReference type="KEGG" id="ccai:NAS2_0928"/>
<dbReference type="InterPro" id="IPR000836">
    <property type="entry name" value="PRTase_dom"/>
</dbReference>